<dbReference type="EMBL" id="VIKS01000015">
    <property type="protein sequence ID" value="TQV82978.1"/>
    <property type="molecule type" value="Genomic_DNA"/>
</dbReference>
<dbReference type="PROSITE" id="PS51648">
    <property type="entry name" value="YCGL"/>
    <property type="match status" value="1"/>
</dbReference>
<comment type="caution">
    <text evidence="3">The sequence shown here is derived from an EMBL/GenBank/DDBJ whole genome shotgun (WGS) entry which is preliminary data.</text>
</comment>
<dbReference type="RefSeq" id="WP_142934767.1">
    <property type="nucleotide sequence ID" value="NZ_ML660171.1"/>
</dbReference>
<evidence type="ECO:0000259" key="2">
    <source>
        <dbReference type="PROSITE" id="PS51648"/>
    </source>
</evidence>
<evidence type="ECO:0000256" key="1">
    <source>
        <dbReference type="HAMAP-Rule" id="MF_01866"/>
    </source>
</evidence>
<dbReference type="OrthoDB" id="7062382at2"/>
<dbReference type="SUPFAM" id="SSF160191">
    <property type="entry name" value="YcgL-like"/>
    <property type="match status" value="1"/>
</dbReference>
<proteinExistence type="inferred from homology"/>
<protein>
    <recommendedName>
        <fullName evidence="1">YcgL domain-containing protein FLL46_24720</fullName>
    </recommendedName>
</protein>
<reference evidence="3 4" key="1">
    <citation type="submission" date="2019-07" db="EMBL/GenBank/DDBJ databases">
        <title>Draft genome for Aliikangiella sp. M105.</title>
        <authorList>
            <person name="Wang G."/>
        </authorList>
    </citation>
    <scope>NUCLEOTIDE SEQUENCE [LARGE SCALE GENOMIC DNA]</scope>
    <source>
        <strain evidence="3 4">M105</strain>
    </source>
</reference>
<dbReference type="Gene3D" id="3.10.510.20">
    <property type="entry name" value="YcgL domain"/>
    <property type="match status" value="1"/>
</dbReference>
<keyword evidence="4" id="KW-1185">Reference proteome</keyword>
<dbReference type="PANTHER" id="PTHR38109">
    <property type="entry name" value="PROTEIN YCGL"/>
    <property type="match status" value="1"/>
</dbReference>
<dbReference type="AlphaFoldDB" id="A0A545U0I6"/>
<dbReference type="HAMAP" id="MF_01866">
    <property type="entry name" value="UPF0745"/>
    <property type="match status" value="1"/>
</dbReference>
<dbReference type="PANTHER" id="PTHR38109:SF1">
    <property type="entry name" value="PROTEIN YCGL"/>
    <property type="match status" value="1"/>
</dbReference>
<dbReference type="Pfam" id="PF05166">
    <property type="entry name" value="YcgL"/>
    <property type="match status" value="1"/>
</dbReference>
<dbReference type="InterPro" id="IPR027354">
    <property type="entry name" value="YcgL_dom"/>
</dbReference>
<dbReference type="Proteomes" id="UP000315439">
    <property type="component" value="Unassembled WGS sequence"/>
</dbReference>
<name>A0A545U0I6_9GAMM</name>
<accession>A0A545U0I6</accession>
<evidence type="ECO:0000313" key="3">
    <source>
        <dbReference type="EMBL" id="TQV82978.1"/>
    </source>
</evidence>
<dbReference type="InterPro" id="IPR038068">
    <property type="entry name" value="YcgL-like_sf"/>
</dbReference>
<gene>
    <name evidence="3" type="ORF">FLL46_24720</name>
</gene>
<sequence>MLASIYRSKKKDEMYLYVPVKDDFSAVPEALLKAFGKPEFALQINLAKRDKLSRVDIEEVKLKMEADGYFLQMPPVIHSNQADNK</sequence>
<evidence type="ECO:0000313" key="4">
    <source>
        <dbReference type="Proteomes" id="UP000315439"/>
    </source>
</evidence>
<organism evidence="3 4">
    <name type="scientific">Aliikangiella coralliicola</name>
    <dbReference type="NCBI Taxonomy" id="2592383"/>
    <lineage>
        <taxon>Bacteria</taxon>
        <taxon>Pseudomonadati</taxon>
        <taxon>Pseudomonadota</taxon>
        <taxon>Gammaproteobacteria</taxon>
        <taxon>Oceanospirillales</taxon>
        <taxon>Pleioneaceae</taxon>
        <taxon>Aliikangiella</taxon>
    </lineage>
</organism>
<feature type="domain" description="YcgL" evidence="2">
    <location>
        <begin position="1"/>
        <end position="85"/>
    </location>
</feature>